<feature type="active site" description="Proton donor/acceptor" evidence="1">
    <location>
        <position position="191"/>
    </location>
</feature>
<dbReference type="RefSeq" id="WP_091360854.1">
    <property type="nucleotide sequence ID" value="NZ_AP025284.1"/>
</dbReference>
<reference evidence="6" key="1">
    <citation type="submission" date="2016-10" db="EMBL/GenBank/DDBJ databases">
        <authorList>
            <person name="Varghese N."/>
            <person name="Submissions S."/>
        </authorList>
    </citation>
    <scope>NUCLEOTIDE SEQUENCE [LARGE SCALE GENOMIC DNA]</scope>
    <source>
        <strain evidence="6">DSM 18887</strain>
    </source>
</reference>
<evidence type="ECO:0000259" key="4">
    <source>
        <dbReference type="PROSITE" id="PS50405"/>
    </source>
</evidence>
<organism evidence="5 6">
    <name type="scientific">Amphritea atlantica</name>
    <dbReference type="NCBI Taxonomy" id="355243"/>
    <lineage>
        <taxon>Bacteria</taxon>
        <taxon>Pseudomonadati</taxon>
        <taxon>Pseudomonadota</taxon>
        <taxon>Gammaproteobacteria</taxon>
        <taxon>Oceanospirillales</taxon>
        <taxon>Oceanospirillaceae</taxon>
        <taxon>Amphritea</taxon>
    </lineage>
</organism>
<evidence type="ECO:0000313" key="6">
    <source>
        <dbReference type="Proteomes" id="UP000198749"/>
    </source>
</evidence>
<dbReference type="SFLD" id="SFLDG01148">
    <property type="entry name" value="Xi_(cytGST)"/>
    <property type="match status" value="1"/>
</dbReference>
<feature type="binding site" evidence="2">
    <location>
        <begin position="144"/>
        <end position="145"/>
    </location>
    <ligand>
        <name>glutathione</name>
        <dbReference type="ChEBI" id="CHEBI:57925"/>
    </ligand>
</feature>
<evidence type="ECO:0000256" key="1">
    <source>
        <dbReference type="PIRSR" id="PIRSR015753-1"/>
    </source>
</evidence>
<keyword evidence="5" id="KW-0808">Transferase</keyword>
<evidence type="ECO:0000256" key="3">
    <source>
        <dbReference type="PIRSR" id="PIRSR015753-3"/>
    </source>
</evidence>
<proteinExistence type="predicted"/>
<dbReference type="STRING" id="355243.SAMN03080615_03555"/>
<dbReference type="InterPro" id="IPR047047">
    <property type="entry name" value="GST_Omega-like_C"/>
</dbReference>
<dbReference type="PIRSF" id="PIRSF015753">
    <property type="entry name" value="GST"/>
    <property type="match status" value="1"/>
</dbReference>
<protein>
    <submittedName>
        <fullName evidence="5">Putative glutathione S-transferase</fullName>
    </submittedName>
</protein>
<keyword evidence="6" id="KW-1185">Reference proteome</keyword>
<dbReference type="CDD" id="cd03190">
    <property type="entry name" value="GST_C_Omega_like"/>
    <property type="match status" value="1"/>
</dbReference>
<dbReference type="InterPro" id="IPR036249">
    <property type="entry name" value="Thioredoxin-like_sf"/>
</dbReference>
<feature type="active site" description="Nucleophile" evidence="1">
    <location>
        <position position="60"/>
    </location>
</feature>
<dbReference type="InterPro" id="IPR040079">
    <property type="entry name" value="Glutathione_S-Trfase"/>
</dbReference>
<dbReference type="OrthoDB" id="9769158at2"/>
<evidence type="ECO:0000313" key="5">
    <source>
        <dbReference type="EMBL" id="SEQ99657.1"/>
    </source>
</evidence>
<dbReference type="InterPro" id="IPR036282">
    <property type="entry name" value="Glutathione-S-Trfase_C_sf"/>
</dbReference>
<dbReference type="AlphaFoldDB" id="A0A1H9KL57"/>
<dbReference type="Pfam" id="PF13410">
    <property type="entry name" value="GST_C_2"/>
    <property type="match status" value="1"/>
</dbReference>
<name>A0A1H9KL57_9GAMM</name>
<dbReference type="InterPro" id="IPR016639">
    <property type="entry name" value="GST_Omega/GSH"/>
</dbReference>
<dbReference type="SFLD" id="SFLDS00019">
    <property type="entry name" value="Glutathione_Transferase_(cytos"/>
    <property type="match status" value="1"/>
</dbReference>
<sequence length="317" mass="36142">MLVNGVWQSKWDPVQKKDEQGRFLRQSSAFRKTIAADRIAAVKYGAVETLGVKLYVAYICPWATRTLIARSLLGLEKYIPVSIVDPQLSDSGWQFHGYPGSTPAKQESISYIYQLYTEADPDYTGRATVPVLWDTEGHTIINNESADIIRIFNHDLRPVHNAEIDLAPELLLHEIDRFNERIYDTLNNGVYRAGFASSQEAYEEAYNDVFTTLAWLEKHFGHSVYAVADQLTESDIRLFVTLARFDVAYYGLFKTNKARISDYANISAYMARLLKIPAFSQNTNIDHIKAGYYSIKELNPMGIVPQGPELDWFDYLN</sequence>
<dbReference type="Gene3D" id="1.20.1050.10">
    <property type="match status" value="1"/>
</dbReference>
<dbReference type="Pfam" id="PF13409">
    <property type="entry name" value="GST_N_2"/>
    <property type="match status" value="1"/>
</dbReference>
<feature type="site" description="Lowers pKa of active site Cys" evidence="3">
    <location>
        <position position="292"/>
    </location>
</feature>
<feature type="site" description="Lowers pKa of active site Cys" evidence="3">
    <location>
        <position position="249"/>
    </location>
</feature>
<feature type="binding site" evidence="2">
    <location>
        <position position="93"/>
    </location>
    <ligand>
        <name>glutathione</name>
        <dbReference type="ChEBI" id="CHEBI:57925"/>
    </ligand>
</feature>
<dbReference type="Gene3D" id="3.40.30.10">
    <property type="entry name" value="Glutaredoxin"/>
    <property type="match status" value="1"/>
</dbReference>
<dbReference type="InterPro" id="IPR010987">
    <property type="entry name" value="Glutathione-S-Trfase_C-like"/>
</dbReference>
<dbReference type="InterPro" id="IPR004045">
    <property type="entry name" value="Glutathione_S-Trfase_N"/>
</dbReference>
<dbReference type="SUPFAM" id="SSF47616">
    <property type="entry name" value="GST C-terminal domain-like"/>
    <property type="match status" value="1"/>
</dbReference>
<dbReference type="GO" id="GO:0005737">
    <property type="term" value="C:cytoplasm"/>
    <property type="evidence" value="ECO:0007669"/>
    <property type="project" value="TreeGrafter"/>
</dbReference>
<dbReference type="PROSITE" id="PS50405">
    <property type="entry name" value="GST_CTER"/>
    <property type="match status" value="1"/>
</dbReference>
<feature type="binding site" evidence="2">
    <location>
        <begin position="126"/>
        <end position="129"/>
    </location>
    <ligand>
        <name>glutathione</name>
        <dbReference type="ChEBI" id="CHEBI:57925"/>
    </ligand>
</feature>
<dbReference type="EMBL" id="FOGB01000013">
    <property type="protein sequence ID" value="SEQ99657.1"/>
    <property type="molecule type" value="Genomic_DNA"/>
</dbReference>
<evidence type="ECO:0000256" key="2">
    <source>
        <dbReference type="PIRSR" id="PIRSR015753-2"/>
    </source>
</evidence>
<dbReference type="PANTHER" id="PTHR32419:SF6">
    <property type="entry name" value="GLUTATHIONE S-TRANSFERASE OMEGA-LIKE 1-RELATED"/>
    <property type="match status" value="1"/>
</dbReference>
<dbReference type="SFLD" id="SFLDG01206">
    <property type="entry name" value="Xi.1"/>
    <property type="match status" value="1"/>
</dbReference>
<dbReference type="SUPFAM" id="SSF52833">
    <property type="entry name" value="Thioredoxin-like"/>
    <property type="match status" value="1"/>
</dbReference>
<feature type="domain" description="GST C-terminal" evidence="4">
    <location>
        <begin position="168"/>
        <end position="292"/>
    </location>
</feature>
<accession>A0A1H9KL57</accession>
<dbReference type="PANTHER" id="PTHR32419">
    <property type="entry name" value="GLUTATHIONYL-HYDROQUINONE REDUCTASE"/>
    <property type="match status" value="1"/>
</dbReference>
<dbReference type="Proteomes" id="UP000198749">
    <property type="component" value="Unassembled WGS sequence"/>
</dbReference>
<dbReference type="GO" id="GO:0004364">
    <property type="term" value="F:glutathione transferase activity"/>
    <property type="evidence" value="ECO:0007669"/>
    <property type="project" value="InterPro"/>
</dbReference>
<gene>
    <name evidence="5" type="ORF">SAMN03080615_03555</name>
</gene>